<evidence type="ECO:0000313" key="2">
    <source>
        <dbReference type="EMBL" id="MBR7801201.1"/>
    </source>
</evidence>
<dbReference type="PANTHER" id="PTHR43283">
    <property type="entry name" value="BETA-LACTAMASE-RELATED"/>
    <property type="match status" value="1"/>
</dbReference>
<dbReference type="Pfam" id="PF00144">
    <property type="entry name" value="Beta-lactamase"/>
    <property type="match status" value="1"/>
</dbReference>
<dbReference type="EMBL" id="JAGSPJ010000006">
    <property type="protein sequence ID" value="MBR7801201.1"/>
    <property type="molecule type" value="Genomic_DNA"/>
</dbReference>
<organism evidence="2 3">
    <name type="scientific">Undibacterium fentianense</name>
    <dbReference type="NCBI Taxonomy" id="2828728"/>
    <lineage>
        <taxon>Bacteria</taxon>
        <taxon>Pseudomonadati</taxon>
        <taxon>Pseudomonadota</taxon>
        <taxon>Betaproteobacteria</taxon>
        <taxon>Burkholderiales</taxon>
        <taxon>Oxalobacteraceae</taxon>
        <taxon>Undibacterium</taxon>
    </lineage>
</organism>
<dbReference type="Proteomes" id="UP000678545">
    <property type="component" value="Unassembled WGS sequence"/>
</dbReference>
<reference evidence="2" key="1">
    <citation type="submission" date="2021-04" db="EMBL/GenBank/DDBJ databases">
        <title>novel species isolated from subtropical streams in China.</title>
        <authorList>
            <person name="Lu H."/>
        </authorList>
    </citation>
    <scope>NUCLEOTIDE SEQUENCE</scope>
    <source>
        <strain evidence="2">FT137W</strain>
    </source>
</reference>
<evidence type="ECO:0000313" key="3">
    <source>
        <dbReference type="Proteomes" id="UP000678545"/>
    </source>
</evidence>
<dbReference type="PANTHER" id="PTHR43283:SF14">
    <property type="entry name" value="BLL8153 PROTEIN"/>
    <property type="match status" value="1"/>
</dbReference>
<keyword evidence="3" id="KW-1185">Reference proteome</keyword>
<protein>
    <submittedName>
        <fullName evidence="2">Beta-lactamase family protein</fullName>
    </submittedName>
</protein>
<dbReference type="InterPro" id="IPR012338">
    <property type="entry name" value="Beta-lactam/transpept-like"/>
</dbReference>
<feature type="domain" description="Beta-lactamase-related" evidence="1">
    <location>
        <begin position="105"/>
        <end position="388"/>
    </location>
</feature>
<dbReference type="Gene3D" id="3.40.710.10">
    <property type="entry name" value="DD-peptidase/beta-lactamase superfamily"/>
    <property type="match status" value="1"/>
</dbReference>
<evidence type="ECO:0000259" key="1">
    <source>
        <dbReference type="Pfam" id="PF00144"/>
    </source>
</evidence>
<dbReference type="InterPro" id="IPR050789">
    <property type="entry name" value="Diverse_Enzym_Activities"/>
</dbReference>
<dbReference type="InterPro" id="IPR001466">
    <property type="entry name" value="Beta-lactam-related"/>
</dbReference>
<gene>
    <name evidence="2" type="ORF">KDM90_14430</name>
</gene>
<dbReference type="AlphaFoldDB" id="A0A941E467"/>
<dbReference type="SUPFAM" id="SSF56601">
    <property type="entry name" value="beta-lactamase/transpeptidase-like"/>
    <property type="match status" value="1"/>
</dbReference>
<proteinExistence type="predicted"/>
<accession>A0A941E467</accession>
<sequence length="404" mass="44906">MTLPLHGSERVIQQVNAQSKSSTHYPHQREAIGTVREMYDGSLSTATAVSTFRNIHRLFPSATIPKSNKPFPLKAAAKPLSSFVFTDRGRQVSLDQYLELNQIAGLLILKDRQIYLERYRFGNTEKTRWMSMSIAKSITSTLIGAALKQGKIKSLQDPVVKYVPELKTSAYANVSIRDVLTMSSGVRWNETYTDLRSDRRRLLEAQIAQKPGAALAVLQQLPRQAEPGTLFNYNTGETQVAAQVLRNAVGMPLSQYLGERIWSRFGMEAEASWWLDSPNGVEIGGSGMSATLRDYGRFGLFMLAGGLADNEMILPTAWTYEATTPKALKNGELIPYAYLWWPVVTRDGLRDGAYSAIGIHGQYLYINPKQNMVIVVWGAQTRPVGGAQINDQAFFSAVSLAQFN</sequence>
<name>A0A941E467_9BURK</name>
<comment type="caution">
    <text evidence="2">The sequence shown here is derived from an EMBL/GenBank/DDBJ whole genome shotgun (WGS) entry which is preliminary data.</text>
</comment>